<dbReference type="FunFam" id="3.40.50.300:FF:000489">
    <property type="entry name" value="Primosome assembly protein PriA"/>
    <property type="match status" value="1"/>
</dbReference>
<proteinExistence type="inferred from homology"/>
<keyword evidence="2 12" id="KW-0235">DNA replication</keyword>
<evidence type="ECO:0000256" key="9">
    <source>
        <dbReference type="ARBA" id="ARBA00023125"/>
    </source>
</evidence>
<dbReference type="SUPFAM" id="SSF52540">
    <property type="entry name" value="P-loop containing nucleoside triphosphate hydrolases"/>
    <property type="match status" value="1"/>
</dbReference>
<comment type="catalytic activity">
    <reaction evidence="12">
        <text>Couples ATP hydrolysis with the unwinding of duplex DNA by translocating in the 3'-5' direction.</text>
        <dbReference type="EC" id="5.6.2.4"/>
    </reaction>
</comment>
<dbReference type="GO" id="GO:1990077">
    <property type="term" value="C:primosome complex"/>
    <property type="evidence" value="ECO:0007669"/>
    <property type="project" value="UniProtKB-UniRule"/>
</dbReference>
<keyword evidence="4 12" id="KW-0547">Nucleotide-binding</keyword>
<keyword evidence="8 12" id="KW-0067">ATP-binding</keyword>
<dbReference type="InterPro" id="IPR027417">
    <property type="entry name" value="P-loop_NTPase"/>
</dbReference>
<feature type="binding site" evidence="12">
    <location>
        <position position="479"/>
    </location>
    <ligand>
        <name>Zn(2+)</name>
        <dbReference type="ChEBI" id="CHEBI:29105"/>
        <label>2</label>
    </ligand>
</feature>
<evidence type="ECO:0000256" key="4">
    <source>
        <dbReference type="ARBA" id="ARBA00022741"/>
    </source>
</evidence>
<feature type="binding site" evidence="12">
    <location>
        <position position="482"/>
    </location>
    <ligand>
        <name>Zn(2+)</name>
        <dbReference type="ChEBI" id="CHEBI:29105"/>
        <label>2</label>
    </ligand>
</feature>
<dbReference type="InterPro" id="IPR041236">
    <property type="entry name" value="PriA_C"/>
</dbReference>
<evidence type="ECO:0000256" key="3">
    <source>
        <dbReference type="ARBA" id="ARBA00022723"/>
    </source>
</evidence>
<evidence type="ECO:0000313" key="15">
    <source>
        <dbReference type="EMBL" id="TBN47659.1"/>
    </source>
</evidence>
<evidence type="ECO:0000256" key="11">
    <source>
        <dbReference type="ARBA" id="ARBA00048988"/>
    </source>
</evidence>
<dbReference type="SMART" id="SM00487">
    <property type="entry name" value="DEXDc"/>
    <property type="match status" value="1"/>
</dbReference>
<keyword evidence="16" id="KW-1185">Reference proteome</keyword>
<dbReference type="GO" id="GO:0005524">
    <property type="term" value="F:ATP binding"/>
    <property type="evidence" value="ECO:0007669"/>
    <property type="project" value="UniProtKB-UniRule"/>
</dbReference>
<organism evidence="15 16">
    <name type="scientific">Hansschlegelia quercus</name>
    <dbReference type="NCBI Taxonomy" id="2528245"/>
    <lineage>
        <taxon>Bacteria</taxon>
        <taxon>Pseudomonadati</taxon>
        <taxon>Pseudomonadota</taxon>
        <taxon>Alphaproteobacteria</taxon>
        <taxon>Hyphomicrobiales</taxon>
        <taxon>Methylopilaceae</taxon>
        <taxon>Hansschlegelia</taxon>
    </lineage>
</organism>
<dbReference type="InterPro" id="IPR014001">
    <property type="entry name" value="Helicase_ATP-bd"/>
</dbReference>
<comment type="cofactor">
    <cofactor evidence="12">
        <name>Zn(2+)</name>
        <dbReference type="ChEBI" id="CHEBI:29105"/>
    </cofactor>
    <text evidence="12">Binds 2 zinc ions per subunit.</text>
</comment>
<keyword evidence="3 12" id="KW-0479">Metal-binding</keyword>
<dbReference type="GO" id="GO:0006302">
    <property type="term" value="P:double-strand break repair"/>
    <property type="evidence" value="ECO:0007669"/>
    <property type="project" value="InterPro"/>
</dbReference>
<dbReference type="GO" id="GO:0006310">
    <property type="term" value="P:DNA recombination"/>
    <property type="evidence" value="ECO:0007669"/>
    <property type="project" value="InterPro"/>
</dbReference>
<dbReference type="PANTHER" id="PTHR30580:SF0">
    <property type="entry name" value="PRIMOSOMAL PROTEIN N"/>
    <property type="match status" value="1"/>
</dbReference>
<dbReference type="GO" id="GO:0006269">
    <property type="term" value="P:DNA replication, synthesis of primer"/>
    <property type="evidence" value="ECO:0007669"/>
    <property type="project" value="UniProtKB-KW"/>
</dbReference>
<dbReference type="InterPro" id="IPR011545">
    <property type="entry name" value="DEAD/DEAH_box_helicase_dom"/>
</dbReference>
<dbReference type="InterPro" id="IPR042115">
    <property type="entry name" value="PriA_3primeBD_sf"/>
</dbReference>
<feature type="binding site" evidence="12">
    <location>
        <position position="492"/>
    </location>
    <ligand>
        <name>Zn(2+)</name>
        <dbReference type="ChEBI" id="CHEBI:29105"/>
        <label>1</label>
    </ligand>
</feature>
<evidence type="ECO:0000259" key="14">
    <source>
        <dbReference type="PROSITE" id="PS51192"/>
    </source>
</evidence>
<reference evidence="15 16" key="1">
    <citation type="submission" date="2019-02" db="EMBL/GenBank/DDBJ databases">
        <title>Hansschlegelia quercus sp. nov., a novel methylotrophic bacterium from buds of oak (Quercus robur L.).</title>
        <authorList>
            <person name="Agafonova N.V."/>
            <person name="Kaparullina E.N."/>
            <person name="Grouzdev D.S."/>
            <person name="Doronina N.V."/>
        </authorList>
    </citation>
    <scope>NUCLEOTIDE SEQUENCE [LARGE SCALE GENOMIC DNA]</scope>
    <source>
        <strain evidence="15 16">Dub</strain>
    </source>
</reference>
<dbReference type="EC" id="5.6.2.4" evidence="12"/>
<dbReference type="Pfam" id="PF00270">
    <property type="entry name" value="DEAD"/>
    <property type="match status" value="1"/>
</dbReference>
<dbReference type="PROSITE" id="PS51192">
    <property type="entry name" value="HELICASE_ATP_BIND_1"/>
    <property type="match status" value="1"/>
</dbReference>
<keyword evidence="6 12" id="KW-0347">Helicase</keyword>
<keyword evidence="5 12" id="KW-0378">Hydrolase</keyword>
<dbReference type="Pfam" id="PF18074">
    <property type="entry name" value="PriA_C"/>
    <property type="match status" value="1"/>
</dbReference>
<dbReference type="Gene3D" id="3.40.50.300">
    <property type="entry name" value="P-loop containing nucleotide triphosphate hydrolases"/>
    <property type="match status" value="2"/>
</dbReference>
<dbReference type="PANTHER" id="PTHR30580">
    <property type="entry name" value="PRIMOSOMAL PROTEIN N"/>
    <property type="match status" value="1"/>
</dbReference>
<dbReference type="AlphaFoldDB" id="A0A4Q9GCE1"/>
<keyword evidence="1 12" id="KW-0639">Primosome</keyword>
<sequence>MARSTAEDAGRRRQERIESRLPVLKTVEVLLPVALDRPLTYAVPEGLDIVPGDLVVVPLGTRPTVGVVWDGEGAAVDAAKLKPLSGKVDAAGFSKPMRSFIDWVAVYTLAPRGQVLRMALRGLAEDPGPPQPRIGLRATGVAPKRLTPAREKALAAASDGVVRSKKALSEAAGVSTSVLDGLVAEGALQPAPLPPPPPPRQPDPDLPGPELSVEQAASARALREAVAARAFSVTLLDGVTGSGKTEVYCEAVAEALSAGRQALILAPEIALTIPFLDRFAKRFGARPAVWHASVGEKGRAAVRAGVADGSVRAVVAARSGLFLPFKDLALIVVDEEHDAAYKQEDGVAYNARDMAVVRARIEDAAVVLASATPSIETRVNVERGRYDKLALPARFGGRAMPAVQAIDMRRVGPPRGSWLAPAMVHAVTETLAAGQQALLFLNRRGYAPLTLCRRCGHRMKCPNCSAWLVEHRFRASLVCHHCGHSAPTPKTCPACAAEDALVGCGPGVERIRDEAAERFLGARISILSSDVMGAGERLKAELEAIERGEIDIVVGTQMVTKGHHFPNLTFVGAIDADFALGAADPRAAERTFQMLQQVTGRAGRGEKPGRALIQTHDPDHAVIRALVAGDREGFYRAETASREAAMMPPFGRLAGIVISAPTKEAAEAHGRALARIAPKVEGVRVLGPAEAPLAMVRGRARVRLLAQSVRDFDMPGFLRDWLGAAPPARGGVRIAVDVDPQSFM</sequence>
<evidence type="ECO:0000256" key="8">
    <source>
        <dbReference type="ARBA" id="ARBA00022840"/>
    </source>
</evidence>
<dbReference type="Pfam" id="PF18319">
    <property type="entry name" value="Zn_ribbon_PriA"/>
    <property type="match status" value="1"/>
</dbReference>
<dbReference type="NCBIfam" id="NF004070">
    <property type="entry name" value="PRK05580.2-2"/>
    <property type="match status" value="1"/>
</dbReference>
<evidence type="ECO:0000313" key="16">
    <source>
        <dbReference type="Proteomes" id="UP000291613"/>
    </source>
</evidence>
<feature type="binding site" evidence="12">
    <location>
        <position position="495"/>
    </location>
    <ligand>
        <name>Zn(2+)</name>
        <dbReference type="ChEBI" id="CHEBI:29105"/>
        <label>1</label>
    </ligand>
</feature>
<feature type="region of interest" description="Disordered" evidence="13">
    <location>
        <begin position="187"/>
        <end position="213"/>
    </location>
</feature>
<feature type="compositionally biased region" description="Pro residues" evidence="13">
    <location>
        <begin position="191"/>
        <end position="207"/>
    </location>
</feature>
<dbReference type="GO" id="GO:0043138">
    <property type="term" value="F:3'-5' DNA helicase activity"/>
    <property type="evidence" value="ECO:0007669"/>
    <property type="project" value="UniProtKB-EC"/>
</dbReference>
<dbReference type="InterPro" id="IPR041222">
    <property type="entry name" value="PriA_3primeBD"/>
</dbReference>
<gene>
    <name evidence="12" type="primary">priA</name>
    <name evidence="15" type="ORF">EYR15_16025</name>
</gene>
<dbReference type="GO" id="GO:0006270">
    <property type="term" value="P:DNA replication initiation"/>
    <property type="evidence" value="ECO:0007669"/>
    <property type="project" value="TreeGrafter"/>
</dbReference>
<dbReference type="Proteomes" id="UP000291613">
    <property type="component" value="Unassembled WGS sequence"/>
</dbReference>
<evidence type="ECO:0000256" key="7">
    <source>
        <dbReference type="ARBA" id="ARBA00022833"/>
    </source>
</evidence>
<evidence type="ECO:0000256" key="12">
    <source>
        <dbReference type="HAMAP-Rule" id="MF_00983"/>
    </source>
</evidence>
<evidence type="ECO:0000256" key="5">
    <source>
        <dbReference type="ARBA" id="ARBA00022801"/>
    </source>
</evidence>
<comment type="caution">
    <text evidence="15">The sequence shown here is derived from an EMBL/GenBank/DDBJ whole genome shotgun (WGS) entry which is preliminary data.</text>
</comment>
<protein>
    <recommendedName>
        <fullName evidence="12">Replication restart protein PriA</fullName>
    </recommendedName>
    <alternativeName>
        <fullName evidence="12">ATP-dependent DNA helicase PriA</fullName>
        <ecNumber evidence="12">5.6.2.4</ecNumber>
    </alternativeName>
    <alternativeName>
        <fullName evidence="12">DNA 3'-5' helicase PriA</fullName>
    </alternativeName>
</protein>
<dbReference type="InterPro" id="IPR005259">
    <property type="entry name" value="PriA"/>
</dbReference>
<dbReference type="GO" id="GO:0003677">
    <property type="term" value="F:DNA binding"/>
    <property type="evidence" value="ECO:0007669"/>
    <property type="project" value="UniProtKB-UniRule"/>
</dbReference>
<evidence type="ECO:0000256" key="13">
    <source>
        <dbReference type="SAM" id="MobiDB-lite"/>
    </source>
</evidence>
<evidence type="ECO:0000256" key="2">
    <source>
        <dbReference type="ARBA" id="ARBA00022705"/>
    </source>
</evidence>
<dbReference type="Gene3D" id="3.40.1440.60">
    <property type="entry name" value="PriA, 3(prime) DNA-binding domain"/>
    <property type="match status" value="1"/>
</dbReference>
<comment type="similarity">
    <text evidence="12">Belongs to the helicase family. PriA subfamily.</text>
</comment>
<keyword evidence="10 12" id="KW-0413">Isomerase</keyword>
<dbReference type="GO" id="GO:0008270">
    <property type="term" value="F:zinc ion binding"/>
    <property type="evidence" value="ECO:0007669"/>
    <property type="project" value="UniProtKB-UniRule"/>
</dbReference>
<dbReference type="NCBIfam" id="TIGR00595">
    <property type="entry name" value="priA"/>
    <property type="match status" value="1"/>
</dbReference>
<dbReference type="Pfam" id="PF17764">
    <property type="entry name" value="PriA_3primeBD"/>
    <property type="match status" value="1"/>
</dbReference>
<name>A0A4Q9GCE1_9HYPH</name>
<comment type="catalytic activity">
    <reaction evidence="11 12">
        <text>ATP + H2O = ADP + phosphate + H(+)</text>
        <dbReference type="Rhea" id="RHEA:13065"/>
        <dbReference type="ChEBI" id="CHEBI:15377"/>
        <dbReference type="ChEBI" id="CHEBI:15378"/>
        <dbReference type="ChEBI" id="CHEBI:30616"/>
        <dbReference type="ChEBI" id="CHEBI:43474"/>
        <dbReference type="ChEBI" id="CHEBI:456216"/>
        <dbReference type="EC" id="5.6.2.4"/>
    </reaction>
</comment>
<keyword evidence="9 12" id="KW-0238">DNA-binding</keyword>
<comment type="function">
    <text evidence="12">Initiates the restart of stalled replication forks, which reloads the replicative helicase on sites other than the origin of replication. Recognizes and binds to abandoned replication forks and remodels them to uncover a helicase loading site. Promotes assembly of the primosome at these replication forks.</text>
</comment>
<accession>A0A4Q9GCE1</accession>
<feature type="binding site" evidence="12">
    <location>
        <position position="464"/>
    </location>
    <ligand>
        <name>Zn(2+)</name>
        <dbReference type="ChEBI" id="CHEBI:29105"/>
        <label>2</label>
    </ligand>
</feature>
<comment type="subunit">
    <text evidence="12">Component of the replication restart primosome.</text>
</comment>
<feature type="binding site" evidence="12">
    <location>
        <position position="461"/>
    </location>
    <ligand>
        <name>Zn(2+)</name>
        <dbReference type="ChEBI" id="CHEBI:29105"/>
        <label>2</label>
    </ligand>
</feature>
<feature type="binding site" evidence="12">
    <location>
        <position position="452"/>
    </location>
    <ligand>
        <name>Zn(2+)</name>
        <dbReference type="ChEBI" id="CHEBI:29105"/>
        <label>1</label>
    </ligand>
</feature>
<keyword evidence="7 12" id="KW-0862">Zinc</keyword>
<feature type="binding site" evidence="12">
    <location>
        <position position="455"/>
    </location>
    <ligand>
        <name>Zn(2+)</name>
        <dbReference type="ChEBI" id="CHEBI:29105"/>
        <label>1</label>
    </ligand>
</feature>
<evidence type="ECO:0000256" key="1">
    <source>
        <dbReference type="ARBA" id="ARBA00022515"/>
    </source>
</evidence>
<dbReference type="EMBL" id="SIUB01000010">
    <property type="protein sequence ID" value="TBN47659.1"/>
    <property type="molecule type" value="Genomic_DNA"/>
</dbReference>
<feature type="domain" description="Helicase ATP-binding" evidence="14">
    <location>
        <begin position="225"/>
        <end position="391"/>
    </location>
</feature>
<evidence type="ECO:0000256" key="6">
    <source>
        <dbReference type="ARBA" id="ARBA00022806"/>
    </source>
</evidence>
<dbReference type="GO" id="GO:0016887">
    <property type="term" value="F:ATP hydrolysis activity"/>
    <property type="evidence" value="ECO:0007669"/>
    <property type="project" value="RHEA"/>
</dbReference>
<dbReference type="InterPro" id="IPR040498">
    <property type="entry name" value="PriA_CRR"/>
</dbReference>
<evidence type="ECO:0000256" key="10">
    <source>
        <dbReference type="ARBA" id="ARBA00023235"/>
    </source>
</evidence>
<dbReference type="HAMAP" id="MF_00983">
    <property type="entry name" value="PriA"/>
    <property type="match status" value="1"/>
</dbReference>
<dbReference type="OrthoDB" id="9759544at2"/>